<gene>
    <name evidence="2" type="ORF">FHR32_007883</name>
</gene>
<evidence type="ECO:0000256" key="1">
    <source>
        <dbReference type="SAM" id="MobiDB-lite"/>
    </source>
</evidence>
<feature type="compositionally biased region" description="Polar residues" evidence="1">
    <location>
        <begin position="90"/>
        <end position="99"/>
    </location>
</feature>
<accession>A0A7W7WE31</accession>
<reference evidence="2 3" key="1">
    <citation type="submission" date="2020-08" db="EMBL/GenBank/DDBJ databases">
        <title>Sequencing the genomes of 1000 actinobacteria strains.</title>
        <authorList>
            <person name="Klenk H.-P."/>
        </authorList>
    </citation>
    <scope>NUCLEOTIDE SEQUENCE [LARGE SCALE GENOMIC DNA]</scope>
    <source>
        <strain evidence="2 3">DSM 43023</strain>
    </source>
</reference>
<proteinExistence type="predicted"/>
<dbReference type="AlphaFoldDB" id="A0A7W7WE31"/>
<feature type="region of interest" description="Disordered" evidence="1">
    <location>
        <begin position="60"/>
        <end position="99"/>
    </location>
</feature>
<evidence type="ECO:0000313" key="3">
    <source>
        <dbReference type="Proteomes" id="UP000534286"/>
    </source>
</evidence>
<keyword evidence="3" id="KW-1185">Reference proteome</keyword>
<dbReference type="Proteomes" id="UP000534286">
    <property type="component" value="Unassembled WGS sequence"/>
</dbReference>
<organism evidence="2 3">
    <name type="scientific">Streptosporangium album</name>
    <dbReference type="NCBI Taxonomy" id="47479"/>
    <lineage>
        <taxon>Bacteria</taxon>
        <taxon>Bacillati</taxon>
        <taxon>Actinomycetota</taxon>
        <taxon>Actinomycetes</taxon>
        <taxon>Streptosporangiales</taxon>
        <taxon>Streptosporangiaceae</taxon>
        <taxon>Streptosporangium</taxon>
    </lineage>
</organism>
<sequence>MTEADFLRTTRASYDAMAADYAQLFHDDRALLAAFAELVQIAETRTPMSGPSVLIDCSPASMSDTSRPMYPPPTTAALRGCPDSRARGSATPSSRVCTP</sequence>
<dbReference type="EMBL" id="JACHJU010000005">
    <property type="protein sequence ID" value="MBB4943483.1"/>
    <property type="molecule type" value="Genomic_DNA"/>
</dbReference>
<name>A0A7W7WE31_9ACTN</name>
<comment type="caution">
    <text evidence="2">The sequence shown here is derived from an EMBL/GenBank/DDBJ whole genome shotgun (WGS) entry which is preliminary data.</text>
</comment>
<protein>
    <submittedName>
        <fullName evidence="2">Uncharacterized protein</fullName>
    </submittedName>
</protein>
<evidence type="ECO:0000313" key="2">
    <source>
        <dbReference type="EMBL" id="MBB4943483.1"/>
    </source>
</evidence>